<accession>X1II25</accession>
<organism evidence="6">
    <name type="scientific">marine sediment metagenome</name>
    <dbReference type="NCBI Taxonomy" id="412755"/>
    <lineage>
        <taxon>unclassified sequences</taxon>
        <taxon>metagenomes</taxon>
        <taxon>ecological metagenomes</taxon>
    </lineage>
</organism>
<comment type="caution">
    <text evidence="6">The sequence shown here is derived from an EMBL/GenBank/DDBJ whole genome shotgun (WGS) entry which is preliminary data.</text>
</comment>
<proteinExistence type="predicted"/>
<reference evidence="6" key="1">
    <citation type="journal article" date="2014" name="Front. Microbiol.">
        <title>High frequency of phylogenetically diverse reductive dehalogenase-homologous genes in deep subseafloor sedimentary metagenomes.</title>
        <authorList>
            <person name="Kawai M."/>
            <person name="Futagami T."/>
            <person name="Toyoda A."/>
            <person name="Takaki Y."/>
            <person name="Nishi S."/>
            <person name="Hori S."/>
            <person name="Arai W."/>
            <person name="Tsubouchi T."/>
            <person name="Morono Y."/>
            <person name="Uchiyama I."/>
            <person name="Ito T."/>
            <person name="Fujiyama A."/>
            <person name="Inagaki F."/>
            <person name="Takami H."/>
        </authorList>
    </citation>
    <scope>NUCLEOTIDE SEQUENCE</scope>
    <source>
        <strain evidence="6">Expedition CK06-06</strain>
    </source>
</reference>
<dbReference type="AlphaFoldDB" id="X1II25"/>
<gene>
    <name evidence="6" type="ORF">S03H2_50885</name>
</gene>
<dbReference type="SUPFAM" id="SSF161098">
    <property type="entry name" value="MetI-like"/>
    <property type="match status" value="1"/>
</dbReference>
<evidence type="ECO:0000256" key="1">
    <source>
        <dbReference type="ARBA" id="ARBA00004141"/>
    </source>
</evidence>
<dbReference type="GO" id="GO:0016020">
    <property type="term" value="C:membrane"/>
    <property type="evidence" value="ECO:0007669"/>
    <property type="project" value="UniProtKB-SubCell"/>
</dbReference>
<evidence type="ECO:0008006" key="7">
    <source>
        <dbReference type="Google" id="ProtNLM"/>
    </source>
</evidence>
<keyword evidence="2 5" id="KW-0812">Transmembrane</keyword>
<feature type="transmembrane region" description="Helical" evidence="5">
    <location>
        <begin position="19"/>
        <end position="38"/>
    </location>
</feature>
<dbReference type="InterPro" id="IPR035906">
    <property type="entry name" value="MetI-like_sf"/>
</dbReference>
<evidence type="ECO:0000313" key="6">
    <source>
        <dbReference type="EMBL" id="GAH68905.1"/>
    </source>
</evidence>
<dbReference type="EMBL" id="BARU01032249">
    <property type="protein sequence ID" value="GAH68905.1"/>
    <property type="molecule type" value="Genomic_DNA"/>
</dbReference>
<evidence type="ECO:0000256" key="5">
    <source>
        <dbReference type="SAM" id="Phobius"/>
    </source>
</evidence>
<protein>
    <recommendedName>
        <fullName evidence="7">ABC transmembrane type-1 domain-containing protein</fullName>
    </recommendedName>
</protein>
<comment type="subcellular location">
    <subcellularLocation>
        <location evidence="1">Membrane</location>
        <topology evidence="1">Multi-pass membrane protein</topology>
    </subcellularLocation>
</comment>
<sequence>TLPVEIASNVTMYRSPWELIGAAVIIAGLPLFIAYLLLQKQFIEGMIAGSMKG</sequence>
<evidence type="ECO:0000256" key="3">
    <source>
        <dbReference type="ARBA" id="ARBA00022989"/>
    </source>
</evidence>
<name>X1II25_9ZZZZ</name>
<evidence type="ECO:0000256" key="2">
    <source>
        <dbReference type="ARBA" id="ARBA00022692"/>
    </source>
</evidence>
<feature type="non-terminal residue" evidence="6">
    <location>
        <position position="1"/>
    </location>
</feature>
<keyword evidence="4 5" id="KW-0472">Membrane</keyword>
<keyword evidence="3 5" id="KW-1133">Transmembrane helix</keyword>
<evidence type="ECO:0000256" key="4">
    <source>
        <dbReference type="ARBA" id="ARBA00023136"/>
    </source>
</evidence>